<protein>
    <submittedName>
        <fullName evidence="1">Uncharacterized protein</fullName>
    </submittedName>
</protein>
<sequence>MGKGTGLKTFFKSSSTLRATMTKYDHRLKIGQVLFTRFCAVVPPPISEKRATVCLKGLANTSAALTVTRMRFLTSKEKKQKASEDLGKQTPTAMDEAIKALATVERASHCSGQLFPKVICHEEDFKLRKLKEGLFIRHHEVISRDKGKEVSDVWTNLITRKQLCKTMN</sequence>
<organism evidence="1 2">
    <name type="scientific">Trichuris suis</name>
    <name type="common">pig whipworm</name>
    <dbReference type="NCBI Taxonomy" id="68888"/>
    <lineage>
        <taxon>Eukaryota</taxon>
        <taxon>Metazoa</taxon>
        <taxon>Ecdysozoa</taxon>
        <taxon>Nematoda</taxon>
        <taxon>Enoplea</taxon>
        <taxon>Dorylaimia</taxon>
        <taxon>Trichinellida</taxon>
        <taxon>Trichuridae</taxon>
        <taxon>Trichuris</taxon>
    </lineage>
</organism>
<dbReference type="Proteomes" id="UP000030764">
    <property type="component" value="Unassembled WGS sequence"/>
</dbReference>
<name>A0A085MHY4_9BILA</name>
<evidence type="ECO:0000313" key="1">
    <source>
        <dbReference type="EMBL" id="KFD56830.1"/>
    </source>
</evidence>
<dbReference type="AlphaFoldDB" id="A0A085MHY4"/>
<accession>A0A085MHY4</accession>
<gene>
    <name evidence="1" type="ORF">M513_02507</name>
</gene>
<dbReference type="EMBL" id="KL363192">
    <property type="protein sequence ID" value="KFD56830.1"/>
    <property type="molecule type" value="Genomic_DNA"/>
</dbReference>
<keyword evidence="2" id="KW-1185">Reference proteome</keyword>
<reference evidence="1 2" key="1">
    <citation type="journal article" date="2014" name="Nat. Genet.">
        <title>Genome and transcriptome of the porcine whipworm Trichuris suis.</title>
        <authorList>
            <person name="Jex A.R."/>
            <person name="Nejsum P."/>
            <person name="Schwarz E.M."/>
            <person name="Hu L."/>
            <person name="Young N.D."/>
            <person name="Hall R.S."/>
            <person name="Korhonen P.K."/>
            <person name="Liao S."/>
            <person name="Thamsborg S."/>
            <person name="Xia J."/>
            <person name="Xu P."/>
            <person name="Wang S."/>
            <person name="Scheerlinck J.P."/>
            <person name="Hofmann A."/>
            <person name="Sternberg P.W."/>
            <person name="Wang J."/>
            <person name="Gasser R.B."/>
        </authorList>
    </citation>
    <scope>NUCLEOTIDE SEQUENCE [LARGE SCALE GENOMIC DNA]</scope>
    <source>
        <strain evidence="1">DCEP-RM93M</strain>
    </source>
</reference>
<evidence type="ECO:0000313" key="2">
    <source>
        <dbReference type="Proteomes" id="UP000030764"/>
    </source>
</evidence>
<proteinExistence type="predicted"/>